<evidence type="ECO:0000256" key="1">
    <source>
        <dbReference type="SAM" id="MobiDB-lite"/>
    </source>
</evidence>
<accession>A0A9P8UK47</accession>
<name>A0A9P8UK47_9PEZI</name>
<dbReference type="EMBL" id="JAGPXC010000005">
    <property type="protein sequence ID" value="KAH6653682.1"/>
    <property type="molecule type" value="Genomic_DNA"/>
</dbReference>
<gene>
    <name evidence="2" type="ORF">BKA67DRAFT_328893</name>
</gene>
<protein>
    <submittedName>
        <fullName evidence="2">Uncharacterized protein</fullName>
    </submittedName>
</protein>
<keyword evidence="3" id="KW-1185">Reference proteome</keyword>
<evidence type="ECO:0000313" key="2">
    <source>
        <dbReference type="EMBL" id="KAH6653682.1"/>
    </source>
</evidence>
<proteinExistence type="predicted"/>
<feature type="compositionally biased region" description="Polar residues" evidence="1">
    <location>
        <begin position="169"/>
        <end position="182"/>
    </location>
</feature>
<dbReference type="Proteomes" id="UP000758603">
    <property type="component" value="Unassembled WGS sequence"/>
</dbReference>
<dbReference type="OrthoDB" id="4772757at2759"/>
<feature type="region of interest" description="Disordered" evidence="1">
    <location>
        <begin position="112"/>
        <end position="246"/>
    </location>
</feature>
<feature type="compositionally biased region" description="Polar residues" evidence="1">
    <location>
        <begin position="125"/>
        <end position="136"/>
    </location>
</feature>
<comment type="caution">
    <text evidence="2">The sequence shown here is derived from an EMBL/GenBank/DDBJ whole genome shotgun (WGS) entry which is preliminary data.</text>
</comment>
<reference evidence="2" key="1">
    <citation type="journal article" date="2021" name="Nat. Commun.">
        <title>Genetic determinants of endophytism in the Arabidopsis root mycobiome.</title>
        <authorList>
            <person name="Mesny F."/>
            <person name="Miyauchi S."/>
            <person name="Thiergart T."/>
            <person name="Pickel B."/>
            <person name="Atanasova L."/>
            <person name="Karlsson M."/>
            <person name="Huettel B."/>
            <person name="Barry K.W."/>
            <person name="Haridas S."/>
            <person name="Chen C."/>
            <person name="Bauer D."/>
            <person name="Andreopoulos W."/>
            <person name="Pangilinan J."/>
            <person name="LaButti K."/>
            <person name="Riley R."/>
            <person name="Lipzen A."/>
            <person name="Clum A."/>
            <person name="Drula E."/>
            <person name="Henrissat B."/>
            <person name="Kohler A."/>
            <person name="Grigoriev I.V."/>
            <person name="Martin F.M."/>
            <person name="Hacquard S."/>
        </authorList>
    </citation>
    <scope>NUCLEOTIDE SEQUENCE</scope>
    <source>
        <strain evidence="2">MPI-SDFR-AT-0073</strain>
    </source>
</reference>
<sequence>MNIETQDHDESLPPNRDEAVLAEQDTPEKLLRAFADFRALNQRHGWSELRKVLLQAQAERRMSEVSSLSTDTKFWTLWDIKRAQTLVKELQHPEKADSSVIATESAGKNSIVSSLPSLSNMSTSRTETQVDRSASVASPDHGDILLKPPVSRRKRRPRSGNGKSAVRPYSTTSEPGQSSQGAPLTRSARRAARSCLQLSRGSETERQPRSQQVQQSRPSRRSRLTRRSSPSALGQSTQFGHDDQPRDLVVDASSDVAMAGTPPLYAWAIDDILEQDDELLPWIEEQLDTLSSFPISEDAVEQLLRMLTIEQIYDRMLTMTKWRQYAQQMFTILYCAQRHLTALELIDALLVQVCVSCDLDPKHASYKAEAHSQMANICFTAMLQSRHDGHRRQVQKKHPFVVYAIQYWPEHLLRASYKMHNDTQFSRMFRGLQDSFSMWVHVWNIDFRGAKLQQDKLVCSLYYAALLGLTNVITDICERINSRSDPTLRLAQILKQRGGSHGTALQAASYGGHMYAVELLRQKAADVNT</sequence>
<dbReference type="GeneID" id="70125120"/>
<evidence type="ECO:0000313" key="3">
    <source>
        <dbReference type="Proteomes" id="UP000758603"/>
    </source>
</evidence>
<dbReference type="RefSeq" id="XP_045957959.1">
    <property type="nucleotide sequence ID" value="XM_046096227.1"/>
</dbReference>
<dbReference type="AlphaFoldDB" id="A0A9P8UK47"/>
<organism evidence="2 3">
    <name type="scientific">Truncatella angustata</name>
    <dbReference type="NCBI Taxonomy" id="152316"/>
    <lineage>
        <taxon>Eukaryota</taxon>
        <taxon>Fungi</taxon>
        <taxon>Dikarya</taxon>
        <taxon>Ascomycota</taxon>
        <taxon>Pezizomycotina</taxon>
        <taxon>Sordariomycetes</taxon>
        <taxon>Xylariomycetidae</taxon>
        <taxon>Amphisphaeriales</taxon>
        <taxon>Sporocadaceae</taxon>
        <taxon>Truncatella</taxon>
    </lineage>
</organism>
<feature type="compositionally biased region" description="Low complexity" evidence="1">
    <location>
        <begin position="112"/>
        <end position="124"/>
    </location>
</feature>